<name>A0A6V8MN30_9BACT</name>
<accession>A0A6V8MN30</accession>
<gene>
    <name evidence="1" type="ORF">GMST_37700</name>
</gene>
<dbReference type="AlphaFoldDB" id="A0A6V8MN30"/>
<reference evidence="2" key="1">
    <citation type="submission" date="2020-06" db="EMBL/GenBank/DDBJ databases">
        <title>Draft genomic sequence of Geomonas sp. Red330.</title>
        <authorList>
            <person name="Itoh H."/>
            <person name="Zhenxing X."/>
            <person name="Ushijima N."/>
            <person name="Masuda Y."/>
            <person name="Shiratori Y."/>
            <person name="Senoo K."/>
        </authorList>
    </citation>
    <scope>NUCLEOTIDE SEQUENCE [LARGE SCALE GENOMIC DNA]</scope>
    <source>
        <strain evidence="2">Red330</strain>
    </source>
</reference>
<dbReference type="Proteomes" id="UP000556026">
    <property type="component" value="Unassembled WGS sequence"/>
</dbReference>
<protein>
    <submittedName>
        <fullName evidence="1">Uncharacterized protein</fullName>
    </submittedName>
</protein>
<evidence type="ECO:0000313" key="2">
    <source>
        <dbReference type="Proteomes" id="UP000556026"/>
    </source>
</evidence>
<comment type="caution">
    <text evidence="1">The sequence shown here is derived from an EMBL/GenBank/DDBJ whole genome shotgun (WGS) entry which is preliminary data.</text>
</comment>
<dbReference type="RefSeq" id="WP_183356237.1">
    <property type="nucleotide sequence ID" value="NZ_BLXX01000014.1"/>
</dbReference>
<dbReference type="EMBL" id="BLXX01000014">
    <property type="protein sequence ID" value="GFO61445.1"/>
    <property type="molecule type" value="Genomic_DNA"/>
</dbReference>
<proteinExistence type="predicted"/>
<keyword evidence="2" id="KW-1185">Reference proteome</keyword>
<sequence>MRITVSYDELTCEITRKTSCEQPTAHGLSDTATLAVWGMPKGDGTADDLAFCARSTPHPRRYSR</sequence>
<evidence type="ECO:0000313" key="1">
    <source>
        <dbReference type="EMBL" id="GFO61445.1"/>
    </source>
</evidence>
<organism evidence="1 2">
    <name type="scientific">Geomonas silvestris</name>
    <dbReference type="NCBI Taxonomy" id="2740184"/>
    <lineage>
        <taxon>Bacteria</taxon>
        <taxon>Pseudomonadati</taxon>
        <taxon>Thermodesulfobacteriota</taxon>
        <taxon>Desulfuromonadia</taxon>
        <taxon>Geobacterales</taxon>
        <taxon>Geobacteraceae</taxon>
        <taxon>Geomonas</taxon>
    </lineage>
</organism>